<dbReference type="GO" id="GO:0016020">
    <property type="term" value="C:membrane"/>
    <property type="evidence" value="ECO:0007669"/>
    <property type="project" value="UniProtKB-SubCell"/>
</dbReference>
<reference evidence="10" key="1">
    <citation type="journal article" date="2021" name="bioRxiv">
        <title>Whole Genome Assembly and Annotation of Northern Wild Rice, Zizania palustris L., Supports a Whole Genome Duplication in the Zizania Genus.</title>
        <authorList>
            <person name="Haas M."/>
            <person name="Kono T."/>
            <person name="Macchietto M."/>
            <person name="Millas R."/>
            <person name="McGilp L."/>
            <person name="Shao M."/>
            <person name="Duquette J."/>
            <person name="Hirsch C.N."/>
            <person name="Kimball J."/>
        </authorList>
    </citation>
    <scope>NUCLEOTIDE SEQUENCE</scope>
    <source>
        <tissue evidence="10">Fresh leaf tissue</tissue>
    </source>
</reference>
<sequence length="174" mass="18182">MADLPPGSGGSPATLPLPLQTRRGRAYADLPLRRRVQHRAYDSAWPIGLLALAVALAVLLVLAGVTLTVAFITLIILSPLLLLTSPLWAPVAAVVFVSVAASFLGWCLAAVAALAAGSWAYRCLRRRQPVGAHRVDYPASGLGVGPASGVIVGYYAPEYHAPRRARTKDAAPGA</sequence>
<dbReference type="PANTHER" id="PTHR33203">
    <property type="entry name" value="OLEOSIN"/>
    <property type="match status" value="1"/>
</dbReference>
<keyword evidence="5 9" id="KW-0812">Transmembrane</keyword>
<evidence type="ECO:0000256" key="9">
    <source>
        <dbReference type="SAM" id="Phobius"/>
    </source>
</evidence>
<dbReference type="InterPro" id="IPR000136">
    <property type="entry name" value="Oleosin"/>
</dbReference>
<feature type="transmembrane region" description="Helical" evidence="9">
    <location>
        <begin position="43"/>
        <end position="76"/>
    </location>
</feature>
<organism evidence="10 11">
    <name type="scientific">Zizania palustris</name>
    <name type="common">Northern wild rice</name>
    <dbReference type="NCBI Taxonomy" id="103762"/>
    <lineage>
        <taxon>Eukaryota</taxon>
        <taxon>Viridiplantae</taxon>
        <taxon>Streptophyta</taxon>
        <taxon>Embryophyta</taxon>
        <taxon>Tracheophyta</taxon>
        <taxon>Spermatophyta</taxon>
        <taxon>Magnoliopsida</taxon>
        <taxon>Liliopsida</taxon>
        <taxon>Poales</taxon>
        <taxon>Poaceae</taxon>
        <taxon>BOP clade</taxon>
        <taxon>Oryzoideae</taxon>
        <taxon>Oryzeae</taxon>
        <taxon>Zizaniinae</taxon>
        <taxon>Zizania</taxon>
    </lineage>
</organism>
<dbReference type="OrthoDB" id="680723at2759"/>
<accession>A0A8J5RTM4</accession>
<comment type="caution">
    <text evidence="10">The sequence shown here is derived from an EMBL/GenBank/DDBJ whole genome shotgun (WGS) entry which is preliminary data.</text>
</comment>
<gene>
    <name evidence="10" type="ORF">GUJ93_ZPchr0001g31729</name>
</gene>
<dbReference type="GO" id="GO:0048608">
    <property type="term" value="P:reproductive structure development"/>
    <property type="evidence" value="ECO:0007669"/>
    <property type="project" value="UniProtKB-ARBA"/>
</dbReference>
<keyword evidence="6 9" id="KW-1133">Transmembrane helix</keyword>
<protein>
    <recommendedName>
        <fullName evidence="12">Oleosin</fullName>
    </recommendedName>
</protein>
<dbReference type="EMBL" id="JAAALK010000288">
    <property type="protein sequence ID" value="KAG8056052.1"/>
    <property type="molecule type" value="Genomic_DNA"/>
</dbReference>
<evidence type="ECO:0000256" key="4">
    <source>
        <dbReference type="ARBA" id="ARBA00022677"/>
    </source>
</evidence>
<dbReference type="GO" id="GO:0019915">
    <property type="term" value="P:lipid storage"/>
    <property type="evidence" value="ECO:0007669"/>
    <property type="project" value="TreeGrafter"/>
</dbReference>
<feature type="transmembrane region" description="Helical" evidence="9">
    <location>
        <begin position="88"/>
        <end position="121"/>
    </location>
</feature>
<dbReference type="GO" id="GO:0012511">
    <property type="term" value="C:monolayer-surrounded lipid storage body"/>
    <property type="evidence" value="ECO:0007669"/>
    <property type="project" value="InterPro"/>
</dbReference>
<evidence type="ECO:0008006" key="12">
    <source>
        <dbReference type="Google" id="ProtNLM"/>
    </source>
</evidence>
<dbReference type="Pfam" id="PF01277">
    <property type="entry name" value="Oleosin"/>
    <property type="match status" value="1"/>
</dbReference>
<evidence type="ECO:0000256" key="8">
    <source>
        <dbReference type="ARBA" id="ARBA00023136"/>
    </source>
</evidence>
<evidence type="ECO:0000256" key="2">
    <source>
        <dbReference type="ARBA" id="ARBA00004502"/>
    </source>
</evidence>
<evidence type="ECO:0000256" key="1">
    <source>
        <dbReference type="ARBA" id="ARBA00004141"/>
    </source>
</evidence>
<evidence type="ECO:0000256" key="7">
    <source>
        <dbReference type="ARBA" id="ARBA00022990"/>
    </source>
</evidence>
<keyword evidence="8 9" id="KW-0472">Membrane</keyword>
<keyword evidence="11" id="KW-1185">Reference proteome</keyword>
<dbReference type="Proteomes" id="UP000729402">
    <property type="component" value="Unassembled WGS sequence"/>
</dbReference>
<evidence type="ECO:0000256" key="5">
    <source>
        <dbReference type="ARBA" id="ARBA00022692"/>
    </source>
</evidence>
<comment type="similarity">
    <text evidence="3">Belongs to the oleosin family.</text>
</comment>
<proteinExistence type="inferred from homology"/>
<keyword evidence="4" id="KW-0551">Lipid droplet</keyword>
<dbReference type="PANTHER" id="PTHR33203:SF2">
    <property type="entry name" value="OS01G0643900 PROTEIN"/>
    <property type="match status" value="1"/>
</dbReference>
<comment type="subcellular location">
    <subcellularLocation>
        <location evidence="2">Lipid droplet</location>
    </subcellularLocation>
    <subcellularLocation>
        <location evidence="1">Membrane</location>
        <topology evidence="1">Multi-pass membrane protein</topology>
    </subcellularLocation>
</comment>
<evidence type="ECO:0000256" key="6">
    <source>
        <dbReference type="ARBA" id="ARBA00022989"/>
    </source>
</evidence>
<evidence type="ECO:0000256" key="3">
    <source>
        <dbReference type="ARBA" id="ARBA00010858"/>
    </source>
</evidence>
<evidence type="ECO:0000313" key="10">
    <source>
        <dbReference type="EMBL" id="KAG8056052.1"/>
    </source>
</evidence>
<reference evidence="10" key="2">
    <citation type="submission" date="2021-02" db="EMBL/GenBank/DDBJ databases">
        <authorList>
            <person name="Kimball J.A."/>
            <person name="Haas M.W."/>
            <person name="Macchietto M."/>
            <person name="Kono T."/>
            <person name="Duquette J."/>
            <person name="Shao M."/>
        </authorList>
    </citation>
    <scope>NUCLEOTIDE SEQUENCE</scope>
    <source>
        <tissue evidence="10">Fresh leaf tissue</tissue>
    </source>
</reference>
<name>A0A8J5RTM4_ZIZPA</name>
<dbReference type="GO" id="GO:0009791">
    <property type="term" value="P:post-embryonic development"/>
    <property type="evidence" value="ECO:0007669"/>
    <property type="project" value="UniProtKB-ARBA"/>
</dbReference>
<dbReference type="AlphaFoldDB" id="A0A8J5RTM4"/>
<evidence type="ECO:0000313" key="11">
    <source>
        <dbReference type="Proteomes" id="UP000729402"/>
    </source>
</evidence>
<keyword evidence="7" id="KW-0007">Acetylation</keyword>